<protein>
    <submittedName>
        <fullName evidence="2">Uncharacterized protein</fullName>
    </submittedName>
</protein>
<evidence type="ECO:0000256" key="1">
    <source>
        <dbReference type="SAM" id="Phobius"/>
    </source>
</evidence>
<evidence type="ECO:0000313" key="3">
    <source>
        <dbReference type="Proteomes" id="UP000636505"/>
    </source>
</evidence>
<gene>
    <name evidence="2" type="ORF">IQ241_25045</name>
</gene>
<keyword evidence="1" id="KW-0472">Membrane</keyword>
<proteinExistence type="predicted"/>
<keyword evidence="3" id="KW-1185">Reference proteome</keyword>
<keyword evidence="1" id="KW-1133">Transmembrane helix</keyword>
<name>A0A8J7DSP8_9CYAN</name>
<keyword evidence="1" id="KW-0812">Transmembrane</keyword>
<organism evidence="2 3">
    <name type="scientific">Vasconcelosia minhoensis LEGE 07310</name>
    <dbReference type="NCBI Taxonomy" id="915328"/>
    <lineage>
        <taxon>Bacteria</taxon>
        <taxon>Bacillati</taxon>
        <taxon>Cyanobacteriota</taxon>
        <taxon>Cyanophyceae</taxon>
        <taxon>Nodosilineales</taxon>
        <taxon>Cymatolegaceae</taxon>
        <taxon>Vasconcelosia</taxon>
        <taxon>Vasconcelosia minhoensis</taxon>
    </lineage>
</organism>
<reference evidence="2" key="1">
    <citation type="submission" date="2020-10" db="EMBL/GenBank/DDBJ databases">
        <authorList>
            <person name="Castelo-Branco R."/>
            <person name="Eusebio N."/>
            <person name="Adriana R."/>
            <person name="Vieira A."/>
            <person name="Brugerolle De Fraissinette N."/>
            <person name="Rezende De Castro R."/>
            <person name="Schneider M.P."/>
            <person name="Vasconcelos V."/>
            <person name="Leao P.N."/>
        </authorList>
    </citation>
    <scope>NUCLEOTIDE SEQUENCE</scope>
    <source>
        <strain evidence="2">LEGE 07310</strain>
    </source>
</reference>
<comment type="caution">
    <text evidence="2">The sequence shown here is derived from an EMBL/GenBank/DDBJ whole genome shotgun (WGS) entry which is preliminary data.</text>
</comment>
<dbReference type="RefSeq" id="WP_193912505.1">
    <property type="nucleotide sequence ID" value="NZ_JADEXG010000133.1"/>
</dbReference>
<dbReference type="Proteomes" id="UP000636505">
    <property type="component" value="Unassembled WGS sequence"/>
</dbReference>
<feature type="transmembrane region" description="Helical" evidence="1">
    <location>
        <begin position="12"/>
        <end position="36"/>
    </location>
</feature>
<dbReference type="AlphaFoldDB" id="A0A8J7DSP8"/>
<sequence>MTDLIVPAVLRFWLAFLIIFFLLGYSVPFSIVFGLIGGLSGGMVNAWWQLKGGAPPAPDAGRVADKIAAAKVDGAGSTRRASGRDRIPRRGWLRLPGWRPGREHERYLKRRQSR</sequence>
<evidence type="ECO:0000313" key="2">
    <source>
        <dbReference type="EMBL" id="MBE9080509.1"/>
    </source>
</evidence>
<dbReference type="EMBL" id="JADEXG010000133">
    <property type="protein sequence ID" value="MBE9080509.1"/>
    <property type="molecule type" value="Genomic_DNA"/>
</dbReference>
<accession>A0A8J7DSP8</accession>